<dbReference type="Gene3D" id="3.30.70.270">
    <property type="match status" value="1"/>
</dbReference>
<name>A0ABV6YX94_UNCC1</name>
<dbReference type="GO" id="GO:0052621">
    <property type="term" value="F:diguanylate cyclase activity"/>
    <property type="evidence" value="ECO:0007669"/>
    <property type="project" value="UniProtKB-EC"/>
</dbReference>
<dbReference type="SMART" id="SM00240">
    <property type="entry name" value="FHA"/>
    <property type="match status" value="1"/>
</dbReference>
<dbReference type="InterPro" id="IPR008984">
    <property type="entry name" value="SMAD_FHA_dom_sf"/>
</dbReference>
<dbReference type="InterPro" id="IPR050469">
    <property type="entry name" value="Diguanylate_Cyclase"/>
</dbReference>
<feature type="domain" description="GGDEF" evidence="2">
    <location>
        <begin position="167"/>
        <end position="299"/>
    </location>
</feature>
<dbReference type="EC" id="2.7.7.65" evidence="3"/>
<dbReference type="SUPFAM" id="SSF55073">
    <property type="entry name" value="Nucleotide cyclase"/>
    <property type="match status" value="1"/>
</dbReference>
<dbReference type="InterPro" id="IPR043128">
    <property type="entry name" value="Rev_trsase/Diguanyl_cyclase"/>
</dbReference>
<dbReference type="InterPro" id="IPR000160">
    <property type="entry name" value="GGDEF_dom"/>
</dbReference>
<dbReference type="SMART" id="SM00267">
    <property type="entry name" value="GGDEF"/>
    <property type="match status" value="1"/>
</dbReference>
<accession>A0ABV6YX94</accession>
<protein>
    <submittedName>
        <fullName evidence="3">Diguanylate cyclase</fullName>
        <ecNumber evidence="3">2.7.7.65</ecNumber>
    </submittedName>
</protein>
<dbReference type="PROSITE" id="PS50006">
    <property type="entry name" value="FHA_DOMAIN"/>
    <property type="match status" value="1"/>
</dbReference>
<evidence type="ECO:0000313" key="4">
    <source>
        <dbReference type="Proteomes" id="UP001594351"/>
    </source>
</evidence>
<sequence length="299" mass="34390">MNDQKPSQHDTLFQSISSAPNLDGFIPDPYLIVLYGRDRGKRILLDKQEIVIGRSKKADFRIDDDKISRIHCKLDVDDKRVLLQDCDSRNGTFINGQKITTVTIDPDCLIRIGSTLMRIDYKSSREVDFEQELFLAATTDLLTELPNRRMFFDRARAEIAYSHRLNVSLSLFMIDIDFFKKVNDTYGHDAGDMVLKGVADILKESVRDEDMICRYGGEEFIILPRCDATQDIEDFGQRIRQSVAEHFFTFNEEQIQVTISIGLAHSKPEDSIEELINKADKALYLAKDRGRNRLEILDD</sequence>
<comment type="caution">
    <text evidence="3">The sequence shown here is derived from an EMBL/GenBank/DDBJ whole genome shotgun (WGS) entry which is preliminary data.</text>
</comment>
<proteinExistence type="predicted"/>
<keyword evidence="3" id="KW-0808">Transferase</keyword>
<reference evidence="3 4" key="1">
    <citation type="submission" date="2024-09" db="EMBL/GenBank/DDBJ databases">
        <title>Laminarin stimulates single cell rates of sulfate reduction while oxygen inhibits transcriptomic activity in coastal marine sediment.</title>
        <authorList>
            <person name="Lindsay M."/>
            <person name="Orcutt B."/>
            <person name="Emerson D."/>
            <person name="Stepanauskas R."/>
            <person name="D'Angelo T."/>
        </authorList>
    </citation>
    <scope>NUCLEOTIDE SEQUENCE [LARGE SCALE GENOMIC DNA]</scope>
    <source>
        <strain evidence="3">SAG AM-311-K15</strain>
    </source>
</reference>
<dbReference type="PROSITE" id="PS50887">
    <property type="entry name" value="GGDEF"/>
    <property type="match status" value="1"/>
</dbReference>
<gene>
    <name evidence="3" type="ORF">ACFL27_11550</name>
</gene>
<dbReference type="EMBL" id="JBHPBY010000126">
    <property type="protein sequence ID" value="MFC1850819.1"/>
    <property type="molecule type" value="Genomic_DNA"/>
</dbReference>
<dbReference type="CDD" id="cd00060">
    <property type="entry name" value="FHA"/>
    <property type="match status" value="1"/>
</dbReference>
<dbReference type="InterPro" id="IPR032030">
    <property type="entry name" value="YscD_cytoplasmic_dom"/>
</dbReference>
<dbReference type="PANTHER" id="PTHR45138">
    <property type="entry name" value="REGULATORY COMPONENTS OF SENSORY TRANSDUCTION SYSTEM"/>
    <property type="match status" value="1"/>
</dbReference>
<dbReference type="InterPro" id="IPR000253">
    <property type="entry name" value="FHA_dom"/>
</dbReference>
<keyword evidence="4" id="KW-1185">Reference proteome</keyword>
<dbReference type="Pfam" id="PF00990">
    <property type="entry name" value="GGDEF"/>
    <property type="match status" value="1"/>
</dbReference>
<dbReference type="InterPro" id="IPR029787">
    <property type="entry name" value="Nucleotide_cyclase"/>
</dbReference>
<feature type="domain" description="FHA" evidence="1">
    <location>
        <begin position="50"/>
        <end position="99"/>
    </location>
</feature>
<dbReference type="NCBIfam" id="TIGR00254">
    <property type="entry name" value="GGDEF"/>
    <property type="match status" value="1"/>
</dbReference>
<organism evidence="3 4">
    <name type="scientific">candidate division CSSED10-310 bacterium</name>
    <dbReference type="NCBI Taxonomy" id="2855610"/>
    <lineage>
        <taxon>Bacteria</taxon>
        <taxon>Bacteria division CSSED10-310</taxon>
    </lineage>
</organism>
<dbReference type="Gene3D" id="2.60.200.20">
    <property type="match status" value="1"/>
</dbReference>
<dbReference type="CDD" id="cd01949">
    <property type="entry name" value="GGDEF"/>
    <property type="match status" value="1"/>
</dbReference>
<keyword evidence="3" id="KW-0548">Nucleotidyltransferase</keyword>
<dbReference type="SUPFAM" id="SSF49879">
    <property type="entry name" value="SMAD/FHA domain"/>
    <property type="match status" value="1"/>
</dbReference>
<dbReference type="PANTHER" id="PTHR45138:SF9">
    <property type="entry name" value="DIGUANYLATE CYCLASE DGCM-RELATED"/>
    <property type="match status" value="1"/>
</dbReference>
<evidence type="ECO:0000259" key="2">
    <source>
        <dbReference type="PROSITE" id="PS50887"/>
    </source>
</evidence>
<dbReference type="Pfam" id="PF16697">
    <property type="entry name" value="Yop-YscD_cpl"/>
    <property type="match status" value="1"/>
</dbReference>
<dbReference type="Proteomes" id="UP001594351">
    <property type="component" value="Unassembled WGS sequence"/>
</dbReference>
<evidence type="ECO:0000313" key="3">
    <source>
        <dbReference type="EMBL" id="MFC1850819.1"/>
    </source>
</evidence>
<evidence type="ECO:0000259" key="1">
    <source>
        <dbReference type="PROSITE" id="PS50006"/>
    </source>
</evidence>